<evidence type="ECO:0000256" key="1">
    <source>
        <dbReference type="SAM" id="Coils"/>
    </source>
</evidence>
<dbReference type="EMBL" id="JAJEKE010000018">
    <property type="protein sequence ID" value="MCQ1531143.1"/>
    <property type="molecule type" value="Genomic_DNA"/>
</dbReference>
<proteinExistence type="predicted"/>
<sequence length="531" mass="60698">MMLNITAKHDDACNCLEDLYMSVADWFHVDYELMYSEAWGFSYTQGHNLSETSLLSDLFRPGNGDRDALWQLYHGMAVTCTQPKSVSEVIDVICRELGNNKPVILYMDSFWCPWYKGRYQQFHTAHYCLITGINETHDVLYCVDGQNAGNGAELPVYNMAQGFGEYITFNKVEPSFADRSWQEIISDSMKRFNLSDNSIFDMLRCFAKDLVPKVDFNAELSQYKDNPFNAPLFELFLAIGRGRKQFAKSLQYLSINYNDARLMGFADRLIRAGDRWSSIFGMIIKSYYMNKEIEMLKKVAQKIEEAADDEERIASELREYAETGHTASKQIHLIKSHMPLDNDLKQYFSVDLTNYYNNKAFDEVYNDKITAELSNGGRFMLSDDIPKDRNWNIEHMKFLFPMIGTGVNDNISCNAQNIPIPSLEYNHLMLLGCSELGNHADYLMVAYKDGFTEQVPIELTSWLTPKPTFGECIALTGRGAVKNSISGNVDIYPFTVSIYAAHYALKHEGIIDSIKLPYCLNIHLFALTLGK</sequence>
<dbReference type="Proteomes" id="UP001651880">
    <property type="component" value="Unassembled WGS sequence"/>
</dbReference>
<accession>A0ABT1NIN6</accession>
<dbReference type="InterPro" id="IPR026935">
    <property type="entry name" value="BtrH_N"/>
</dbReference>
<protein>
    <submittedName>
        <fullName evidence="3">BtrH N-terminal domain-containing protein</fullName>
    </submittedName>
</protein>
<reference evidence="3 4" key="1">
    <citation type="submission" date="2021-10" db="EMBL/GenBank/DDBJ databases">
        <title>Lutispora strain m25 sp. nov., a thermophilic, non-spore-forming bacterium isolated from a lab-scale methanogenic bioreactor digesting anaerobic sludge.</title>
        <authorList>
            <person name="El Houari A."/>
            <person name="Mcdonald J."/>
        </authorList>
    </citation>
    <scope>NUCLEOTIDE SEQUENCE [LARGE SCALE GENOMIC DNA]</scope>
    <source>
        <strain evidence="4">m25</strain>
    </source>
</reference>
<organism evidence="3 4">
    <name type="scientific">Lutispora saccharofermentans</name>
    <dbReference type="NCBI Taxonomy" id="3024236"/>
    <lineage>
        <taxon>Bacteria</taxon>
        <taxon>Bacillati</taxon>
        <taxon>Bacillota</taxon>
        <taxon>Clostridia</taxon>
        <taxon>Lutisporales</taxon>
        <taxon>Lutisporaceae</taxon>
        <taxon>Lutispora</taxon>
    </lineage>
</organism>
<comment type="caution">
    <text evidence="3">The sequence shown here is derived from an EMBL/GenBank/DDBJ whole genome shotgun (WGS) entry which is preliminary data.</text>
</comment>
<evidence type="ECO:0000313" key="4">
    <source>
        <dbReference type="Proteomes" id="UP001651880"/>
    </source>
</evidence>
<feature type="domain" description="Butirosin biosynthesis protein H N-terminal" evidence="2">
    <location>
        <begin position="36"/>
        <end position="144"/>
    </location>
</feature>
<name>A0ABT1NIN6_9FIRM</name>
<keyword evidence="4" id="KW-1185">Reference proteome</keyword>
<evidence type="ECO:0000313" key="3">
    <source>
        <dbReference type="EMBL" id="MCQ1531143.1"/>
    </source>
</evidence>
<feature type="coiled-coil region" evidence="1">
    <location>
        <begin position="289"/>
        <end position="323"/>
    </location>
</feature>
<gene>
    <name evidence="3" type="ORF">LJD61_16575</name>
</gene>
<evidence type="ECO:0000259" key="2">
    <source>
        <dbReference type="Pfam" id="PF14399"/>
    </source>
</evidence>
<keyword evidence="1" id="KW-0175">Coiled coil</keyword>
<dbReference type="RefSeq" id="WP_255228662.1">
    <property type="nucleotide sequence ID" value="NZ_JAJEKE010000018.1"/>
</dbReference>
<dbReference type="Pfam" id="PF14399">
    <property type="entry name" value="BtrH_N"/>
    <property type="match status" value="1"/>
</dbReference>